<feature type="transmembrane region" description="Helical" evidence="1">
    <location>
        <begin position="6"/>
        <end position="22"/>
    </location>
</feature>
<accession>A0AAQ3SFE1</accession>
<reference evidence="3 4" key="1">
    <citation type="submission" date="2024-02" db="EMBL/GenBank/DDBJ databases">
        <title>High-quality chromosome-scale genome assembly of Pensacola bahiagrass (Paspalum notatum Flugge var. saurae).</title>
        <authorList>
            <person name="Vega J.M."/>
            <person name="Podio M."/>
            <person name="Orjuela J."/>
            <person name="Siena L.A."/>
            <person name="Pessino S.C."/>
            <person name="Combes M.C."/>
            <person name="Mariac C."/>
            <person name="Albertini E."/>
            <person name="Pupilli F."/>
            <person name="Ortiz J.P.A."/>
            <person name="Leblanc O."/>
        </authorList>
    </citation>
    <scope>NUCLEOTIDE SEQUENCE [LARGE SCALE GENOMIC DNA]</scope>
    <source>
        <strain evidence="3">R1</strain>
        <tissue evidence="3">Leaf</tissue>
    </source>
</reference>
<proteinExistence type="predicted"/>
<dbReference type="AlphaFoldDB" id="A0AAQ3SFE1"/>
<feature type="non-terminal residue" evidence="3">
    <location>
        <position position="61"/>
    </location>
</feature>
<keyword evidence="1" id="KW-0812">Transmembrane</keyword>
<evidence type="ECO:0000313" key="3">
    <source>
        <dbReference type="EMBL" id="WVZ54533.1"/>
    </source>
</evidence>
<dbReference type="InterPro" id="IPR025312">
    <property type="entry name" value="DUF4216"/>
</dbReference>
<dbReference type="Pfam" id="PF13952">
    <property type="entry name" value="DUF4216"/>
    <property type="match status" value="1"/>
</dbReference>
<dbReference type="Proteomes" id="UP001341281">
    <property type="component" value="Chromosome 01"/>
</dbReference>
<organism evidence="3 4">
    <name type="scientific">Paspalum notatum var. saurae</name>
    <dbReference type="NCBI Taxonomy" id="547442"/>
    <lineage>
        <taxon>Eukaryota</taxon>
        <taxon>Viridiplantae</taxon>
        <taxon>Streptophyta</taxon>
        <taxon>Embryophyta</taxon>
        <taxon>Tracheophyta</taxon>
        <taxon>Spermatophyta</taxon>
        <taxon>Magnoliopsida</taxon>
        <taxon>Liliopsida</taxon>
        <taxon>Poales</taxon>
        <taxon>Poaceae</taxon>
        <taxon>PACMAD clade</taxon>
        <taxon>Panicoideae</taxon>
        <taxon>Andropogonodae</taxon>
        <taxon>Paspaleae</taxon>
        <taxon>Paspalinae</taxon>
        <taxon>Paspalum</taxon>
    </lineage>
</organism>
<keyword evidence="1" id="KW-0472">Membrane</keyword>
<gene>
    <name evidence="3" type="ORF">U9M48_005316</name>
</gene>
<protein>
    <recommendedName>
        <fullName evidence="2">DUF4216 domain-containing protein</fullName>
    </recommendedName>
</protein>
<dbReference type="EMBL" id="CP144745">
    <property type="protein sequence ID" value="WVZ54533.1"/>
    <property type="molecule type" value="Genomic_DNA"/>
</dbReference>
<evidence type="ECO:0000259" key="2">
    <source>
        <dbReference type="Pfam" id="PF13952"/>
    </source>
</evidence>
<feature type="domain" description="DUF4216" evidence="2">
    <location>
        <begin position="30"/>
        <end position="61"/>
    </location>
</feature>
<name>A0AAQ3SFE1_PASNO</name>
<keyword evidence="4" id="KW-1185">Reference proteome</keyword>
<sequence length="61" mass="7206">METTRSYFLNAIGMMSIIMLVYEKMILDSREKLEHDPFVFSSQVEQVFYVEDPKAKGWNIV</sequence>
<evidence type="ECO:0000313" key="4">
    <source>
        <dbReference type="Proteomes" id="UP001341281"/>
    </source>
</evidence>
<keyword evidence="1" id="KW-1133">Transmembrane helix</keyword>
<evidence type="ECO:0000256" key="1">
    <source>
        <dbReference type="SAM" id="Phobius"/>
    </source>
</evidence>